<dbReference type="Pfam" id="PF00072">
    <property type="entry name" value="Response_reg"/>
    <property type="match status" value="1"/>
</dbReference>
<evidence type="ECO:0000256" key="1">
    <source>
        <dbReference type="ARBA" id="ARBA00000085"/>
    </source>
</evidence>
<dbReference type="GO" id="GO:0006355">
    <property type="term" value="P:regulation of DNA-templated transcription"/>
    <property type="evidence" value="ECO:0007669"/>
    <property type="project" value="InterPro"/>
</dbReference>
<feature type="domain" description="Response regulatory" evidence="12">
    <location>
        <begin position="4"/>
        <end position="116"/>
    </location>
</feature>
<dbReference type="EC" id="2.7.13.3" evidence="2"/>
<dbReference type="InterPro" id="IPR001789">
    <property type="entry name" value="Sig_transdc_resp-reg_receiver"/>
</dbReference>
<dbReference type="PROSITE" id="PS50110">
    <property type="entry name" value="RESPONSE_REGULATORY"/>
    <property type="match status" value="1"/>
</dbReference>
<dbReference type="PANTHER" id="PTHR43065">
    <property type="entry name" value="SENSOR HISTIDINE KINASE"/>
    <property type="match status" value="1"/>
</dbReference>
<evidence type="ECO:0000313" key="15">
    <source>
        <dbReference type="EMBL" id="GAK49246.1"/>
    </source>
</evidence>
<comment type="catalytic activity">
    <reaction evidence="1">
        <text>ATP + protein L-histidine = ADP + protein N-phospho-L-histidine.</text>
        <dbReference type="EC" id="2.7.13.3"/>
    </reaction>
</comment>
<dbReference type="EMBL" id="DF820455">
    <property type="protein sequence ID" value="GAK49246.1"/>
    <property type="molecule type" value="Genomic_DNA"/>
</dbReference>
<keyword evidence="16" id="KW-1185">Reference proteome</keyword>
<keyword evidence="5" id="KW-0547">Nucleotide-binding</keyword>
<feature type="domain" description="Histidine kinase" evidence="11">
    <location>
        <begin position="468"/>
        <end position="700"/>
    </location>
</feature>
<evidence type="ECO:0000259" key="13">
    <source>
        <dbReference type="PROSITE" id="PS50112"/>
    </source>
</evidence>
<dbReference type="InterPro" id="IPR011006">
    <property type="entry name" value="CheY-like_superfamily"/>
</dbReference>
<dbReference type="STRING" id="1499966.U14_00466"/>
<feature type="coiled-coil region" evidence="10">
    <location>
        <begin position="121"/>
        <end position="173"/>
    </location>
</feature>
<dbReference type="AlphaFoldDB" id="A0A0S6VWV9"/>
<dbReference type="InterPro" id="IPR003661">
    <property type="entry name" value="HisK_dim/P_dom"/>
</dbReference>
<dbReference type="InterPro" id="IPR013767">
    <property type="entry name" value="PAS_fold"/>
</dbReference>
<dbReference type="Proteomes" id="UP000030700">
    <property type="component" value="Unassembled WGS sequence"/>
</dbReference>
<dbReference type="Gene3D" id="3.30.450.20">
    <property type="entry name" value="PAS domain"/>
    <property type="match status" value="2"/>
</dbReference>
<dbReference type="InterPro" id="IPR035965">
    <property type="entry name" value="PAS-like_dom_sf"/>
</dbReference>
<dbReference type="PROSITE" id="PS50109">
    <property type="entry name" value="HIS_KIN"/>
    <property type="match status" value="1"/>
</dbReference>
<keyword evidence="6 15" id="KW-0418">Kinase</keyword>
<dbReference type="PANTHER" id="PTHR43065:SF47">
    <property type="match status" value="1"/>
</dbReference>
<accession>A0A0S6VWV9</accession>
<sequence length="706" mass="79663">MATRLLLVEDNQIDQMAFKRFVQREGLDYIYRIAGSVTEAREYIRSETFDVIVLDYLLGDGTAFDLFENVKGTPIVVVTGSEDAEIAVQSIHKGAYDYITKDADGDYLTTLPITVVKALSRKHAEEQIGLYREHLEELVKERTAELEAEIAERNRAEFALRQSEERYRRLVENAPLGIISIDAQGQIMDVNGMVAAMLGAPSVEALKASNVLTSPSFLNAGIASDFRECLESGLPSISERICFSEWDKQVFLRYHLTPLRNEDFVISGVQAIVEDITERKLAEEALQESEAEYRSLFKNMLSGFGYHKMIKNEQGTPVDFVFLEVNDAFERLTGLNRSVIGKRATEVWPVVKTLTPNLITVYGDVALAGKEVTFDLHFPEFNTWYSVSAYSPEQGYFVALYEDITERKRAEESLRELNEELEKRVTVRTAELQETNRALQESLEVVRKTQEQLVHAEKMASLGGLVAGVAHEINTPVGVGVTAASYLHQRTLELKEIYEQGDMKRSDLMSYLKTAQESSEMILGNLQRAADQVKSFKQVAVDQTSDEKRVFRLNNYLHGVLLNLHPKLKRTRHNITINCPEDLELESYPGAFSQIFTNFIMNSLMHAFAQTESGEIVIDVTMPAEDKLSLRYHDNGRGMSEEERAKVFEPFFTTKRSQGGTGLGLHIVFNLVTQRLNGTIRCESEPHVGTSFMIEIPFPKRSKGGV</sequence>
<dbReference type="InterPro" id="IPR036890">
    <property type="entry name" value="HATPase_C_sf"/>
</dbReference>
<dbReference type="SMART" id="SM00387">
    <property type="entry name" value="HATPase_c"/>
    <property type="match status" value="1"/>
</dbReference>
<feature type="modified residue" description="4-aspartylphosphate" evidence="9">
    <location>
        <position position="55"/>
    </location>
</feature>
<dbReference type="SMART" id="SM00091">
    <property type="entry name" value="PAS"/>
    <property type="match status" value="1"/>
</dbReference>
<dbReference type="InterPro" id="IPR005467">
    <property type="entry name" value="His_kinase_dom"/>
</dbReference>
<evidence type="ECO:0000256" key="7">
    <source>
        <dbReference type="ARBA" id="ARBA00022840"/>
    </source>
</evidence>
<name>A0A0S6VWV9_9BACT</name>
<dbReference type="Gene3D" id="1.10.287.130">
    <property type="match status" value="1"/>
</dbReference>
<evidence type="ECO:0000256" key="8">
    <source>
        <dbReference type="ARBA" id="ARBA00023012"/>
    </source>
</evidence>
<dbReference type="CDD" id="cd00156">
    <property type="entry name" value="REC"/>
    <property type="match status" value="1"/>
</dbReference>
<dbReference type="GO" id="GO:0005524">
    <property type="term" value="F:ATP binding"/>
    <property type="evidence" value="ECO:0007669"/>
    <property type="project" value="UniProtKB-KW"/>
</dbReference>
<dbReference type="CDD" id="cd00082">
    <property type="entry name" value="HisKA"/>
    <property type="match status" value="1"/>
</dbReference>
<dbReference type="SMART" id="SM00448">
    <property type="entry name" value="REC"/>
    <property type="match status" value="1"/>
</dbReference>
<feature type="domain" description="PAC" evidence="14">
    <location>
        <begin position="235"/>
        <end position="288"/>
    </location>
</feature>
<dbReference type="SUPFAM" id="SSF52172">
    <property type="entry name" value="CheY-like"/>
    <property type="match status" value="1"/>
</dbReference>
<dbReference type="SUPFAM" id="SSF55785">
    <property type="entry name" value="PYP-like sensor domain (PAS domain)"/>
    <property type="match status" value="2"/>
</dbReference>
<keyword evidence="8" id="KW-0902">Two-component regulatory system</keyword>
<dbReference type="GO" id="GO:0000155">
    <property type="term" value="F:phosphorelay sensor kinase activity"/>
    <property type="evidence" value="ECO:0007669"/>
    <property type="project" value="InterPro"/>
</dbReference>
<evidence type="ECO:0000256" key="2">
    <source>
        <dbReference type="ARBA" id="ARBA00012438"/>
    </source>
</evidence>
<gene>
    <name evidence="15" type="ORF">U14_00466</name>
</gene>
<dbReference type="HOGENOM" id="CLU_390656_0_0_0"/>
<dbReference type="InterPro" id="IPR004358">
    <property type="entry name" value="Sig_transdc_His_kin-like_C"/>
</dbReference>
<keyword evidence="4" id="KW-0808">Transferase</keyword>
<dbReference type="PROSITE" id="PS50112">
    <property type="entry name" value="PAS"/>
    <property type="match status" value="1"/>
</dbReference>
<dbReference type="NCBIfam" id="TIGR00229">
    <property type="entry name" value="sensory_box"/>
    <property type="match status" value="1"/>
</dbReference>
<evidence type="ECO:0000259" key="12">
    <source>
        <dbReference type="PROSITE" id="PS50110"/>
    </source>
</evidence>
<evidence type="ECO:0000259" key="14">
    <source>
        <dbReference type="PROSITE" id="PS50113"/>
    </source>
</evidence>
<protein>
    <recommendedName>
        <fullName evidence="2">histidine kinase</fullName>
        <ecNumber evidence="2">2.7.13.3</ecNumber>
    </recommendedName>
</protein>
<evidence type="ECO:0000313" key="16">
    <source>
        <dbReference type="Proteomes" id="UP000030700"/>
    </source>
</evidence>
<evidence type="ECO:0000256" key="3">
    <source>
        <dbReference type="ARBA" id="ARBA00022553"/>
    </source>
</evidence>
<feature type="coiled-coil region" evidence="10">
    <location>
        <begin position="400"/>
        <end position="452"/>
    </location>
</feature>
<feature type="domain" description="PAS" evidence="13">
    <location>
        <begin position="163"/>
        <end position="206"/>
    </location>
</feature>
<organism evidence="15">
    <name type="scientific">Candidatus Moduliflexus flocculans</name>
    <dbReference type="NCBI Taxonomy" id="1499966"/>
    <lineage>
        <taxon>Bacteria</taxon>
        <taxon>Candidatus Moduliflexota</taxon>
        <taxon>Candidatus Moduliflexia</taxon>
        <taxon>Candidatus Moduliflexales</taxon>
        <taxon>Candidatus Moduliflexaceae</taxon>
    </lineage>
</organism>
<dbReference type="SUPFAM" id="SSF55874">
    <property type="entry name" value="ATPase domain of HSP90 chaperone/DNA topoisomerase II/histidine kinase"/>
    <property type="match status" value="1"/>
</dbReference>
<dbReference type="InterPro" id="IPR000014">
    <property type="entry name" value="PAS"/>
</dbReference>
<evidence type="ECO:0000256" key="10">
    <source>
        <dbReference type="SAM" id="Coils"/>
    </source>
</evidence>
<evidence type="ECO:0000256" key="6">
    <source>
        <dbReference type="ARBA" id="ARBA00022777"/>
    </source>
</evidence>
<reference evidence="15" key="1">
    <citation type="journal article" date="2015" name="PeerJ">
        <title>First genomic representation of candidate bacterial phylum KSB3 points to enhanced environmental sensing as a trigger of wastewater bulking.</title>
        <authorList>
            <person name="Sekiguchi Y."/>
            <person name="Ohashi A."/>
            <person name="Parks D.H."/>
            <person name="Yamauchi T."/>
            <person name="Tyson G.W."/>
            <person name="Hugenholtz P."/>
        </authorList>
    </citation>
    <scope>NUCLEOTIDE SEQUENCE [LARGE SCALE GENOMIC DNA]</scope>
</reference>
<proteinExistence type="predicted"/>
<feature type="coiled-coil region" evidence="10">
    <location>
        <begin position="272"/>
        <end position="299"/>
    </location>
</feature>
<dbReference type="Gene3D" id="3.40.50.2300">
    <property type="match status" value="1"/>
</dbReference>
<dbReference type="Pfam" id="PF00989">
    <property type="entry name" value="PAS"/>
    <property type="match status" value="1"/>
</dbReference>
<dbReference type="PROSITE" id="PS50113">
    <property type="entry name" value="PAC"/>
    <property type="match status" value="1"/>
</dbReference>
<evidence type="ECO:0000256" key="9">
    <source>
        <dbReference type="PROSITE-ProRule" id="PRU00169"/>
    </source>
</evidence>
<evidence type="ECO:0000256" key="4">
    <source>
        <dbReference type="ARBA" id="ARBA00022679"/>
    </source>
</evidence>
<dbReference type="InterPro" id="IPR000700">
    <property type="entry name" value="PAS-assoc_C"/>
</dbReference>
<dbReference type="PRINTS" id="PR00344">
    <property type="entry name" value="BCTRLSENSOR"/>
</dbReference>
<keyword evidence="3 9" id="KW-0597">Phosphoprotein</keyword>
<evidence type="ECO:0000259" key="11">
    <source>
        <dbReference type="PROSITE" id="PS50109"/>
    </source>
</evidence>
<keyword evidence="7" id="KW-0067">ATP-binding</keyword>
<dbReference type="Gene3D" id="3.30.565.10">
    <property type="entry name" value="Histidine kinase-like ATPase, C-terminal domain"/>
    <property type="match status" value="1"/>
</dbReference>
<dbReference type="CDD" id="cd00130">
    <property type="entry name" value="PAS"/>
    <property type="match status" value="1"/>
</dbReference>
<evidence type="ECO:0000256" key="5">
    <source>
        <dbReference type="ARBA" id="ARBA00022741"/>
    </source>
</evidence>
<dbReference type="InterPro" id="IPR003594">
    <property type="entry name" value="HATPase_dom"/>
</dbReference>
<dbReference type="Pfam" id="PF13426">
    <property type="entry name" value="PAS_9"/>
    <property type="match status" value="1"/>
</dbReference>
<dbReference type="Pfam" id="PF02518">
    <property type="entry name" value="HATPase_c"/>
    <property type="match status" value="1"/>
</dbReference>
<keyword evidence="10" id="KW-0175">Coiled coil</keyword>